<evidence type="ECO:0000313" key="1">
    <source>
        <dbReference type="EMBL" id="CAA9451336.1"/>
    </source>
</evidence>
<dbReference type="AlphaFoldDB" id="A0A6J4QUV6"/>
<reference evidence="1" key="1">
    <citation type="submission" date="2020-02" db="EMBL/GenBank/DDBJ databases">
        <authorList>
            <person name="Meier V. D."/>
        </authorList>
    </citation>
    <scope>NUCLEOTIDE SEQUENCE</scope>
    <source>
        <strain evidence="1">AVDCRST_MAG14</strain>
    </source>
</reference>
<proteinExistence type="predicted"/>
<name>A0A6J4QUV6_9ACTN</name>
<sequence length="110" mass="11819">MRALDRNHRVTVVPYQKPGVPASAGLTVEQCEKAAWAVGPGEASGRRCWRGAGAINASLAVALGVRLPLSFYELPGVSLLQESVYGLIAANRGRLPGDEPYCDQRPEECR</sequence>
<gene>
    <name evidence="1" type="ORF">AVDCRST_MAG14-916</name>
</gene>
<accession>A0A6J4QUV6</accession>
<protein>
    <submittedName>
        <fullName evidence="1">Uncharacterized protein</fullName>
    </submittedName>
</protein>
<dbReference type="EMBL" id="CADCVG010000042">
    <property type="protein sequence ID" value="CAA9451336.1"/>
    <property type="molecule type" value="Genomic_DNA"/>
</dbReference>
<organism evidence="1">
    <name type="scientific">uncultured Rubrobacteraceae bacterium</name>
    <dbReference type="NCBI Taxonomy" id="349277"/>
    <lineage>
        <taxon>Bacteria</taxon>
        <taxon>Bacillati</taxon>
        <taxon>Actinomycetota</taxon>
        <taxon>Rubrobacteria</taxon>
        <taxon>Rubrobacterales</taxon>
        <taxon>Rubrobacteraceae</taxon>
        <taxon>environmental samples</taxon>
    </lineage>
</organism>